<sequence length="139" mass="15551">MAVRAKHPLAADDPLNGEDKLKVRSVSKLRNRGVLFNFGDKLAVDWVRRHRAAFLASFDAAAILRDRGYQILVKNVPVELDILKSDTLRAIENANDFATGSILRAKWLRPIVRRRPDQRNAHLCLVVSSPSLANSLITS</sequence>
<feature type="non-terminal residue" evidence="1">
    <location>
        <position position="139"/>
    </location>
</feature>
<gene>
    <name evidence="1" type="ORF">EXIGLDRAFT_633120</name>
</gene>
<name>A0A166N7N1_EXIGL</name>
<proteinExistence type="predicted"/>
<dbReference type="Proteomes" id="UP000077266">
    <property type="component" value="Unassembled WGS sequence"/>
</dbReference>
<protein>
    <submittedName>
        <fullName evidence="1">Uncharacterized protein</fullName>
    </submittedName>
</protein>
<evidence type="ECO:0000313" key="2">
    <source>
        <dbReference type="Proteomes" id="UP000077266"/>
    </source>
</evidence>
<keyword evidence="2" id="KW-1185">Reference proteome</keyword>
<accession>A0A166N7N1</accession>
<dbReference type="EMBL" id="KV426744">
    <property type="protein sequence ID" value="KZV78846.1"/>
    <property type="molecule type" value="Genomic_DNA"/>
</dbReference>
<organism evidence="1 2">
    <name type="scientific">Exidia glandulosa HHB12029</name>
    <dbReference type="NCBI Taxonomy" id="1314781"/>
    <lineage>
        <taxon>Eukaryota</taxon>
        <taxon>Fungi</taxon>
        <taxon>Dikarya</taxon>
        <taxon>Basidiomycota</taxon>
        <taxon>Agaricomycotina</taxon>
        <taxon>Agaricomycetes</taxon>
        <taxon>Auriculariales</taxon>
        <taxon>Exidiaceae</taxon>
        <taxon>Exidia</taxon>
    </lineage>
</organism>
<dbReference type="AlphaFoldDB" id="A0A166N7N1"/>
<reference evidence="1 2" key="1">
    <citation type="journal article" date="2016" name="Mol. Biol. Evol.">
        <title>Comparative Genomics of Early-Diverging Mushroom-Forming Fungi Provides Insights into the Origins of Lignocellulose Decay Capabilities.</title>
        <authorList>
            <person name="Nagy L.G."/>
            <person name="Riley R."/>
            <person name="Tritt A."/>
            <person name="Adam C."/>
            <person name="Daum C."/>
            <person name="Floudas D."/>
            <person name="Sun H."/>
            <person name="Yadav J.S."/>
            <person name="Pangilinan J."/>
            <person name="Larsson K.H."/>
            <person name="Matsuura K."/>
            <person name="Barry K."/>
            <person name="Labutti K."/>
            <person name="Kuo R."/>
            <person name="Ohm R.A."/>
            <person name="Bhattacharya S.S."/>
            <person name="Shirouzu T."/>
            <person name="Yoshinaga Y."/>
            <person name="Martin F.M."/>
            <person name="Grigoriev I.V."/>
            <person name="Hibbett D.S."/>
        </authorList>
    </citation>
    <scope>NUCLEOTIDE SEQUENCE [LARGE SCALE GENOMIC DNA]</scope>
    <source>
        <strain evidence="1 2">HHB12029</strain>
    </source>
</reference>
<dbReference type="InParanoid" id="A0A166N7N1"/>
<dbReference type="OrthoDB" id="2800503at2759"/>
<evidence type="ECO:0000313" key="1">
    <source>
        <dbReference type="EMBL" id="KZV78846.1"/>
    </source>
</evidence>